<evidence type="ECO:0000313" key="6">
    <source>
        <dbReference type="Proteomes" id="UP000249177"/>
    </source>
</evidence>
<evidence type="ECO:0000256" key="2">
    <source>
        <dbReference type="ARBA" id="ARBA00023125"/>
    </source>
</evidence>
<dbReference type="PANTHER" id="PTHR43280:SF34">
    <property type="entry name" value="ARAC-FAMILY TRANSCRIPTIONAL REGULATOR"/>
    <property type="match status" value="1"/>
</dbReference>
<dbReference type="InterPro" id="IPR020449">
    <property type="entry name" value="Tscrpt_reg_AraC-type_HTH"/>
</dbReference>
<evidence type="ECO:0000256" key="1">
    <source>
        <dbReference type="ARBA" id="ARBA00023015"/>
    </source>
</evidence>
<reference evidence="5 6" key="1">
    <citation type="submission" date="2018-06" db="EMBL/GenBank/DDBJ databases">
        <title>Flavobacterium sp IMCC34762, genome.</title>
        <authorList>
            <person name="Joung Y."/>
            <person name="Cho J."/>
            <person name="Song J."/>
        </authorList>
    </citation>
    <scope>NUCLEOTIDE SEQUENCE [LARGE SCALE GENOMIC DNA]</scope>
    <source>
        <strain evidence="5 6">IMCC34762</strain>
    </source>
</reference>
<dbReference type="GO" id="GO:0003700">
    <property type="term" value="F:DNA-binding transcription factor activity"/>
    <property type="evidence" value="ECO:0007669"/>
    <property type="project" value="InterPro"/>
</dbReference>
<sequence length="283" mass="32922">MKIKKEEITIQPGKSFRIFTPSLRNYFFWHYHPEFELVYVEAIAGIRHVGKNISSFVESDLVLIGSNVPHLNFDYGLQTEYKQIVVQFKEDFLPNLIVPTAEFGDIRALFDKAYLGLSFYGKTKEQVVAKLKEIQSKDNFNSLLELFEILNIMARSSEVHQLNTEDTRIKMFMNDKIRMGTIYDYIHENYDKKPDVNDIASIVHLSTAAFCRYFKNQTNMTFTEFVNHYRITQAKTLLLKDHNVSEVGYAVGFESMSYFNKLFKSLVGETPSSFKKTILFTTN</sequence>
<evidence type="ECO:0000256" key="3">
    <source>
        <dbReference type="ARBA" id="ARBA00023163"/>
    </source>
</evidence>
<dbReference type="PROSITE" id="PS00041">
    <property type="entry name" value="HTH_ARAC_FAMILY_1"/>
    <property type="match status" value="1"/>
</dbReference>
<proteinExistence type="predicted"/>
<comment type="caution">
    <text evidence="5">The sequence shown here is derived from an EMBL/GenBank/DDBJ whole genome shotgun (WGS) entry which is preliminary data.</text>
</comment>
<organism evidence="5 6">
    <name type="scientific">Flavobacterium aquariorum</name>
    <dbReference type="NCBI Taxonomy" id="2217670"/>
    <lineage>
        <taxon>Bacteria</taxon>
        <taxon>Pseudomonadati</taxon>
        <taxon>Bacteroidota</taxon>
        <taxon>Flavobacteriia</taxon>
        <taxon>Flavobacteriales</taxon>
        <taxon>Flavobacteriaceae</taxon>
        <taxon>Flavobacterium</taxon>
    </lineage>
</organism>
<keyword evidence="6" id="KW-1185">Reference proteome</keyword>
<dbReference type="AlphaFoldDB" id="A0A2W7TQ77"/>
<dbReference type="InterPro" id="IPR018060">
    <property type="entry name" value="HTH_AraC"/>
</dbReference>
<dbReference type="RefSeq" id="WP_111411281.1">
    <property type="nucleotide sequence ID" value="NZ_QKXH01000012.1"/>
</dbReference>
<dbReference type="InterPro" id="IPR009057">
    <property type="entry name" value="Homeodomain-like_sf"/>
</dbReference>
<feature type="domain" description="HTH araC/xylS-type" evidence="4">
    <location>
        <begin position="180"/>
        <end position="277"/>
    </location>
</feature>
<name>A0A2W7TQ77_9FLAO</name>
<protein>
    <submittedName>
        <fullName evidence="5">AraC family transcriptional regulator</fullName>
    </submittedName>
</protein>
<dbReference type="PANTHER" id="PTHR43280">
    <property type="entry name" value="ARAC-FAMILY TRANSCRIPTIONAL REGULATOR"/>
    <property type="match status" value="1"/>
</dbReference>
<accession>A0A2W7TQ77</accession>
<evidence type="ECO:0000259" key="4">
    <source>
        <dbReference type="PROSITE" id="PS01124"/>
    </source>
</evidence>
<dbReference type="Pfam" id="PF12833">
    <property type="entry name" value="HTH_18"/>
    <property type="match status" value="1"/>
</dbReference>
<gene>
    <name evidence="5" type="ORF">DOS84_16920</name>
</gene>
<dbReference type="Gene3D" id="1.10.10.60">
    <property type="entry name" value="Homeodomain-like"/>
    <property type="match status" value="2"/>
</dbReference>
<dbReference type="EMBL" id="QKXH01000012">
    <property type="protein sequence ID" value="PZX92218.1"/>
    <property type="molecule type" value="Genomic_DNA"/>
</dbReference>
<dbReference type="SUPFAM" id="SSF46689">
    <property type="entry name" value="Homeodomain-like"/>
    <property type="match status" value="2"/>
</dbReference>
<dbReference type="PROSITE" id="PS01124">
    <property type="entry name" value="HTH_ARAC_FAMILY_2"/>
    <property type="match status" value="1"/>
</dbReference>
<keyword evidence="1" id="KW-0805">Transcription regulation</keyword>
<evidence type="ECO:0000313" key="5">
    <source>
        <dbReference type="EMBL" id="PZX92218.1"/>
    </source>
</evidence>
<dbReference type="GO" id="GO:0043565">
    <property type="term" value="F:sequence-specific DNA binding"/>
    <property type="evidence" value="ECO:0007669"/>
    <property type="project" value="InterPro"/>
</dbReference>
<dbReference type="PRINTS" id="PR00032">
    <property type="entry name" value="HTHARAC"/>
</dbReference>
<dbReference type="OrthoDB" id="1410704at2"/>
<dbReference type="Proteomes" id="UP000249177">
    <property type="component" value="Unassembled WGS sequence"/>
</dbReference>
<keyword evidence="3" id="KW-0804">Transcription</keyword>
<keyword evidence="2" id="KW-0238">DNA-binding</keyword>
<dbReference type="SMART" id="SM00342">
    <property type="entry name" value="HTH_ARAC"/>
    <property type="match status" value="1"/>
</dbReference>
<dbReference type="InterPro" id="IPR018062">
    <property type="entry name" value="HTH_AraC-typ_CS"/>
</dbReference>